<dbReference type="InterPro" id="IPR002197">
    <property type="entry name" value="HTH_Fis"/>
</dbReference>
<organism evidence="9 10">
    <name type="scientific">Candidatus Sulfotelmatobacter kueseliae</name>
    <dbReference type="NCBI Taxonomy" id="2042962"/>
    <lineage>
        <taxon>Bacteria</taxon>
        <taxon>Pseudomonadati</taxon>
        <taxon>Acidobacteriota</taxon>
        <taxon>Terriglobia</taxon>
        <taxon>Terriglobales</taxon>
        <taxon>Candidatus Korobacteraceae</taxon>
        <taxon>Candidatus Sulfotelmatobacter</taxon>
    </lineage>
</organism>
<keyword evidence="1" id="KW-0547">Nucleotide-binding</keyword>
<dbReference type="Gene3D" id="1.10.8.60">
    <property type="match status" value="1"/>
</dbReference>
<dbReference type="GO" id="GO:0006355">
    <property type="term" value="P:regulation of DNA-templated transcription"/>
    <property type="evidence" value="ECO:0007669"/>
    <property type="project" value="InterPro"/>
</dbReference>
<reference evidence="10" key="1">
    <citation type="submission" date="2018-02" db="EMBL/GenBank/DDBJ databases">
        <authorList>
            <person name="Hausmann B."/>
        </authorList>
    </citation>
    <scope>NUCLEOTIDE SEQUENCE [LARGE SCALE GENOMIC DNA]</scope>
    <source>
        <strain evidence="10">Peat soil MAG SbA1</strain>
    </source>
</reference>
<dbReference type="PROSITE" id="PS50110">
    <property type="entry name" value="RESPONSE_REGULATORY"/>
    <property type="match status" value="1"/>
</dbReference>
<dbReference type="Gene3D" id="1.10.10.60">
    <property type="entry name" value="Homeodomain-like"/>
    <property type="match status" value="1"/>
</dbReference>
<dbReference type="PANTHER" id="PTHR32071:SF117">
    <property type="entry name" value="PTS-DEPENDENT DIHYDROXYACETONE KINASE OPERON REGULATORY PROTEIN-RELATED"/>
    <property type="match status" value="1"/>
</dbReference>
<dbReference type="GO" id="GO:0043565">
    <property type="term" value="F:sequence-specific DNA binding"/>
    <property type="evidence" value="ECO:0007669"/>
    <property type="project" value="InterPro"/>
</dbReference>
<evidence type="ECO:0000313" key="9">
    <source>
        <dbReference type="EMBL" id="SPF40157.1"/>
    </source>
</evidence>
<dbReference type="InterPro" id="IPR058031">
    <property type="entry name" value="AAA_lid_NorR"/>
</dbReference>
<dbReference type="Pfam" id="PF25601">
    <property type="entry name" value="AAA_lid_14"/>
    <property type="match status" value="1"/>
</dbReference>
<evidence type="ECO:0000256" key="5">
    <source>
        <dbReference type="ARBA" id="ARBA00023163"/>
    </source>
</evidence>
<dbReference type="SUPFAM" id="SSF52540">
    <property type="entry name" value="P-loop containing nucleoside triphosphate hydrolases"/>
    <property type="match status" value="1"/>
</dbReference>
<dbReference type="Proteomes" id="UP000238701">
    <property type="component" value="Unassembled WGS sequence"/>
</dbReference>
<evidence type="ECO:0000256" key="2">
    <source>
        <dbReference type="ARBA" id="ARBA00022840"/>
    </source>
</evidence>
<dbReference type="InterPro" id="IPR027417">
    <property type="entry name" value="P-loop_NTPase"/>
</dbReference>
<keyword evidence="5" id="KW-0804">Transcription</keyword>
<dbReference type="InterPro" id="IPR025662">
    <property type="entry name" value="Sigma_54_int_dom_ATP-bd_1"/>
</dbReference>
<dbReference type="SUPFAM" id="SSF46689">
    <property type="entry name" value="Homeodomain-like"/>
    <property type="match status" value="1"/>
</dbReference>
<keyword evidence="4" id="KW-0238">DNA-binding</keyword>
<dbReference type="PRINTS" id="PR01590">
    <property type="entry name" value="HTHFIS"/>
</dbReference>
<protein>
    <submittedName>
        <fullName evidence="9">Two component, sigma54 specific, transcriptional regulator, Fis family</fullName>
    </submittedName>
</protein>
<dbReference type="InterPro" id="IPR011006">
    <property type="entry name" value="CheY-like_superfamily"/>
</dbReference>
<sequence>MAENATETLRLLVVSRESAVLRPLWSMPESSSWQIETAASAWDAIERVQSGVAPHLLLLDLPRGDGDSLHILRWLRRLRPDLPVIVTCSPEDADKKKEATRLGAQEVLIRPFEEAELESAIRQHLLLPGNERSEAVSEDIEHLGPDTFFVSASPVTQKLRAQAELLAEADVPVLILGESGSGKDTLARLIHKLSVRSGFPFLKAKCADMPAELLEAELLGSEQTSSQRTIVTQGKLEHAEKGTIFLDEIAEMPLTLQAKLMQVLQEGVFARPGSGRTVPVDVHLLAASSANMDRAIAEKRLREDLYYRLSAFTVQVPPLRQRKEEITILLQHLMHKLSRHYGLPPRKFSPAVLAACRDHAWPDNVRELETFVKRYLLAGDRGLTLGAASNGADRMNGVQASGSKGATPFVGADDVQQEQSGPTSLKSLIDSVKCEAERNAIGTALEKTGWNRKAAARLLQVSYRTLLYKIDQYHMRVSKSGVLSVAETRPAGFGSEAKQNGRAS</sequence>
<dbReference type="Pfam" id="PF00072">
    <property type="entry name" value="Response_reg"/>
    <property type="match status" value="1"/>
</dbReference>
<dbReference type="CDD" id="cd00009">
    <property type="entry name" value="AAA"/>
    <property type="match status" value="1"/>
</dbReference>
<dbReference type="SMART" id="SM00448">
    <property type="entry name" value="REC"/>
    <property type="match status" value="1"/>
</dbReference>
<dbReference type="EMBL" id="OMOD01000122">
    <property type="protein sequence ID" value="SPF40157.1"/>
    <property type="molecule type" value="Genomic_DNA"/>
</dbReference>
<keyword evidence="6" id="KW-0597">Phosphoprotein</keyword>
<dbReference type="InterPro" id="IPR001789">
    <property type="entry name" value="Sig_transdc_resp-reg_receiver"/>
</dbReference>
<evidence type="ECO:0000259" key="7">
    <source>
        <dbReference type="PROSITE" id="PS50045"/>
    </source>
</evidence>
<dbReference type="SMART" id="SM00382">
    <property type="entry name" value="AAA"/>
    <property type="match status" value="1"/>
</dbReference>
<feature type="domain" description="Sigma-54 factor interaction" evidence="7">
    <location>
        <begin position="149"/>
        <end position="377"/>
    </location>
</feature>
<dbReference type="OrthoDB" id="9771372at2"/>
<evidence type="ECO:0000256" key="1">
    <source>
        <dbReference type="ARBA" id="ARBA00022741"/>
    </source>
</evidence>
<evidence type="ECO:0000256" key="4">
    <source>
        <dbReference type="ARBA" id="ARBA00023125"/>
    </source>
</evidence>
<dbReference type="CDD" id="cd00156">
    <property type="entry name" value="REC"/>
    <property type="match status" value="1"/>
</dbReference>
<proteinExistence type="predicted"/>
<dbReference type="PROSITE" id="PS00675">
    <property type="entry name" value="SIGMA54_INTERACT_1"/>
    <property type="match status" value="1"/>
</dbReference>
<accession>A0A2U3KKQ5</accession>
<dbReference type="InterPro" id="IPR002078">
    <property type="entry name" value="Sigma_54_int"/>
</dbReference>
<evidence type="ECO:0000259" key="8">
    <source>
        <dbReference type="PROSITE" id="PS50110"/>
    </source>
</evidence>
<dbReference type="Gene3D" id="3.40.50.300">
    <property type="entry name" value="P-loop containing nucleotide triphosphate hydrolases"/>
    <property type="match status" value="1"/>
</dbReference>
<dbReference type="InterPro" id="IPR003593">
    <property type="entry name" value="AAA+_ATPase"/>
</dbReference>
<keyword evidence="2" id="KW-0067">ATP-binding</keyword>
<feature type="modified residue" description="4-aspartylphosphate" evidence="6">
    <location>
        <position position="60"/>
    </location>
</feature>
<gene>
    <name evidence="9" type="ORF">SBA1_30008</name>
</gene>
<dbReference type="GO" id="GO:0000160">
    <property type="term" value="P:phosphorelay signal transduction system"/>
    <property type="evidence" value="ECO:0007669"/>
    <property type="project" value="InterPro"/>
</dbReference>
<dbReference type="PROSITE" id="PS50045">
    <property type="entry name" value="SIGMA54_INTERACT_4"/>
    <property type="match status" value="1"/>
</dbReference>
<dbReference type="AlphaFoldDB" id="A0A2U3KKQ5"/>
<evidence type="ECO:0000256" key="3">
    <source>
        <dbReference type="ARBA" id="ARBA00023015"/>
    </source>
</evidence>
<dbReference type="SUPFAM" id="SSF52172">
    <property type="entry name" value="CheY-like"/>
    <property type="match status" value="1"/>
</dbReference>
<dbReference type="Pfam" id="PF02954">
    <property type="entry name" value="HTH_8"/>
    <property type="match status" value="1"/>
</dbReference>
<evidence type="ECO:0000313" key="10">
    <source>
        <dbReference type="Proteomes" id="UP000238701"/>
    </source>
</evidence>
<feature type="domain" description="Response regulatory" evidence="8">
    <location>
        <begin position="10"/>
        <end position="125"/>
    </location>
</feature>
<dbReference type="Gene3D" id="3.40.50.2300">
    <property type="match status" value="1"/>
</dbReference>
<dbReference type="PANTHER" id="PTHR32071">
    <property type="entry name" value="TRANSCRIPTIONAL REGULATORY PROTEIN"/>
    <property type="match status" value="1"/>
</dbReference>
<name>A0A2U3KKQ5_9BACT</name>
<keyword evidence="3" id="KW-0805">Transcription regulation</keyword>
<dbReference type="Pfam" id="PF00158">
    <property type="entry name" value="Sigma54_activat"/>
    <property type="match status" value="1"/>
</dbReference>
<dbReference type="PROSITE" id="PS00676">
    <property type="entry name" value="SIGMA54_INTERACT_2"/>
    <property type="match status" value="1"/>
</dbReference>
<dbReference type="InterPro" id="IPR009057">
    <property type="entry name" value="Homeodomain-like_sf"/>
</dbReference>
<evidence type="ECO:0000256" key="6">
    <source>
        <dbReference type="PROSITE-ProRule" id="PRU00169"/>
    </source>
</evidence>
<dbReference type="GO" id="GO:0005524">
    <property type="term" value="F:ATP binding"/>
    <property type="evidence" value="ECO:0007669"/>
    <property type="project" value="UniProtKB-KW"/>
</dbReference>
<dbReference type="InterPro" id="IPR025943">
    <property type="entry name" value="Sigma_54_int_dom_ATP-bd_2"/>
</dbReference>
<dbReference type="FunFam" id="3.40.50.300:FF:000006">
    <property type="entry name" value="DNA-binding transcriptional regulator NtrC"/>
    <property type="match status" value="1"/>
</dbReference>